<gene>
    <name evidence="6" type="ORF">THC_1571</name>
</gene>
<name>A0A0U5AZL3_9BACT</name>
<evidence type="ECO:0000313" key="7">
    <source>
        <dbReference type="Proteomes" id="UP000068196"/>
    </source>
</evidence>
<evidence type="ECO:0000256" key="2">
    <source>
        <dbReference type="ARBA" id="ARBA00012254"/>
    </source>
</evidence>
<reference evidence="7" key="2">
    <citation type="journal article" date="2016" name="Int. J. Syst. Evol. Microbiol.">
        <title>Caldimicrobium thiodismutans sp. nov., a sulfur-disproportionating bacterium isolated from a hot spring.</title>
        <authorList>
            <person name="Kojima H."/>
            <person name="Umezawa K."/>
            <person name="Fukui M."/>
        </authorList>
    </citation>
    <scope>NUCLEOTIDE SEQUENCE [LARGE SCALE GENOMIC DNA]</scope>
    <source>
        <strain evidence="7">TF1</strain>
    </source>
</reference>
<dbReference type="Gene3D" id="3.40.50.170">
    <property type="entry name" value="Formyl transferase, N-terminal domain"/>
    <property type="match status" value="1"/>
</dbReference>
<dbReference type="OrthoDB" id="9806170at2"/>
<dbReference type="AlphaFoldDB" id="A0A0U5AZL3"/>
<evidence type="ECO:0000256" key="4">
    <source>
        <dbReference type="ARBA" id="ARBA00022755"/>
    </source>
</evidence>
<keyword evidence="7" id="KW-1185">Reference proteome</keyword>
<dbReference type="GO" id="GO:0006189">
    <property type="term" value="P:'de novo' IMP biosynthetic process"/>
    <property type="evidence" value="ECO:0007669"/>
    <property type="project" value="TreeGrafter"/>
</dbReference>
<dbReference type="InterPro" id="IPR036477">
    <property type="entry name" value="Formyl_transf_N_sf"/>
</dbReference>
<accession>A0A0U5AZL3</accession>
<dbReference type="InterPro" id="IPR002376">
    <property type="entry name" value="Formyl_transf_N"/>
</dbReference>
<evidence type="ECO:0000313" key="6">
    <source>
        <dbReference type="EMBL" id="BAU23935.1"/>
    </source>
</evidence>
<reference evidence="6 7" key="1">
    <citation type="journal article" date="2016" name="Int. J. Syst. Evol. Microbiol.">
        <title>Caldimicrobium thiodismutans sp. nov., a sulfur-disproportionating bacterium isolated from a hot spring, and emended description of the genus Caldimicrobium.</title>
        <authorList>
            <person name="Kojima H."/>
            <person name="Umezawa K."/>
            <person name="Fukui M."/>
        </authorList>
    </citation>
    <scope>NUCLEOTIDE SEQUENCE [LARGE SCALE GENOMIC DNA]</scope>
    <source>
        <strain evidence="6 7">TF1</strain>
    </source>
</reference>
<organism evidence="6 7">
    <name type="scientific">Caldimicrobium thiodismutans</name>
    <dbReference type="NCBI Taxonomy" id="1653476"/>
    <lineage>
        <taxon>Bacteria</taxon>
        <taxon>Pseudomonadati</taxon>
        <taxon>Thermodesulfobacteriota</taxon>
        <taxon>Thermodesulfobacteria</taxon>
        <taxon>Thermodesulfobacteriales</taxon>
        <taxon>Thermodesulfobacteriaceae</taxon>
        <taxon>Caldimicrobium</taxon>
    </lineage>
</organism>
<dbReference type="EC" id="2.1.2.2" evidence="2"/>
<proteinExistence type="predicted"/>
<evidence type="ECO:0000256" key="3">
    <source>
        <dbReference type="ARBA" id="ARBA00022679"/>
    </source>
</evidence>
<evidence type="ECO:0000259" key="5">
    <source>
        <dbReference type="Pfam" id="PF00551"/>
    </source>
</evidence>
<dbReference type="PANTHER" id="PTHR43369">
    <property type="entry name" value="PHOSPHORIBOSYLGLYCINAMIDE FORMYLTRANSFERASE"/>
    <property type="match status" value="1"/>
</dbReference>
<comment type="pathway">
    <text evidence="1">Purine metabolism; IMP biosynthesis via de novo pathway; N(2)-formyl-N(1)-(5-phospho-D-ribosyl)glycinamide from N(1)-(5-phospho-D-ribosyl)glycinamide (10-formyl THF route): step 1/1.</text>
</comment>
<dbReference type="GO" id="GO:0004644">
    <property type="term" value="F:phosphoribosylglycinamide formyltransferase activity"/>
    <property type="evidence" value="ECO:0007669"/>
    <property type="project" value="UniProtKB-EC"/>
</dbReference>
<dbReference type="PANTHER" id="PTHR43369:SF2">
    <property type="entry name" value="PHOSPHORIBOSYLGLYCINAMIDE FORMYLTRANSFERASE"/>
    <property type="match status" value="1"/>
</dbReference>
<dbReference type="Pfam" id="PF00551">
    <property type="entry name" value="Formyl_trans_N"/>
    <property type="match status" value="1"/>
</dbReference>
<dbReference type="EMBL" id="AP014945">
    <property type="protein sequence ID" value="BAU23935.1"/>
    <property type="molecule type" value="Genomic_DNA"/>
</dbReference>
<keyword evidence="4" id="KW-0658">Purine biosynthesis</keyword>
<dbReference type="KEGG" id="cthi:THC_1571"/>
<sequence>MKGFKKIGWFTTARDEAALELLKIVYDQIKRGFLNLKIPYVFVSRELDESEITKSFIEFVKGEMDLPVLTFSALRFNPELRKRDIETWRRQYHEEVLKRLPEEVDFGMLAGYMWVVSKEFCEALPLLNLHPALPGGPKGTWQEVIWQLISARACETGVMIHRATAELDEGPPLTFVRFSVRTAEFTLLWEEAENLLLKFHLKGLKEREGEKNRLFIKIREEGVKRELPLIVYTLKYIAEDKIDFNRGDLPMDLTSHVDTYLREGKFV</sequence>
<dbReference type="GO" id="GO:0005737">
    <property type="term" value="C:cytoplasm"/>
    <property type="evidence" value="ECO:0007669"/>
    <property type="project" value="TreeGrafter"/>
</dbReference>
<evidence type="ECO:0000256" key="1">
    <source>
        <dbReference type="ARBA" id="ARBA00005054"/>
    </source>
</evidence>
<dbReference type="STRING" id="1653476.THC_1571"/>
<dbReference type="RefSeq" id="WP_068515761.1">
    <property type="nucleotide sequence ID" value="NZ_AP014945.1"/>
</dbReference>
<keyword evidence="3 6" id="KW-0808">Transferase</keyword>
<dbReference type="Proteomes" id="UP000068196">
    <property type="component" value="Chromosome"/>
</dbReference>
<feature type="domain" description="Formyl transferase N-terminal" evidence="5">
    <location>
        <begin position="89"/>
        <end position="180"/>
    </location>
</feature>
<protein>
    <recommendedName>
        <fullName evidence="2">phosphoribosylglycinamide formyltransferase 1</fullName>
        <ecNumber evidence="2">2.1.2.2</ecNumber>
    </recommendedName>
</protein>
<dbReference type="SUPFAM" id="SSF53328">
    <property type="entry name" value="Formyltransferase"/>
    <property type="match status" value="1"/>
</dbReference>